<dbReference type="GO" id="GO:0006302">
    <property type="term" value="P:double-strand break repair"/>
    <property type="evidence" value="ECO:0007669"/>
    <property type="project" value="InterPro"/>
</dbReference>
<evidence type="ECO:0000256" key="6">
    <source>
        <dbReference type="ARBA" id="ARBA00022840"/>
    </source>
</evidence>
<dbReference type="InterPro" id="IPR038729">
    <property type="entry name" value="Rad50/SbcC_AAA"/>
</dbReference>
<dbReference type="InterPro" id="IPR051535">
    <property type="entry name" value="Siderophore_ABC-ATPase"/>
</dbReference>
<dbReference type="SMART" id="SM00382">
    <property type="entry name" value="AAA"/>
    <property type="match status" value="1"/>
</dbReference>
<keyword evidence="4" id="KW-0410">Iron transport</keyword>
<dbReference type="SUPFAM" id="SSF52540">
    <property type="entry name" value="P-loop containing nucleoside triphosphate hydrolases"/>
    <property type="match status" value="1"/>
</dbReference>
<evidence type="ECO:0000256" key="1">
    <source>
        <dbReference type="ARBA" id="ARBA00004202"/>
    </source>
</evidence>
<evidence type="ECO:0000313" key="12">
    <source>
        <dbReference type="Proteomes" id="UP000198508"/>
    </source>
</evidence>
<keyword evidence="6" id="KW-0067">ATP-binding</keyword>
<reference evidence="12" key="1">
    <citation type="submission" date="2016-10" db="EMBL/GenBank/DDBJ databases">
        <authorList>
            <person name="Varghese N."/>
            <person name="Submissions S."/>
        </authorList>
    </citation>
    <scope>NUCLEOTIDE SEQUENCE [LARGE SCALE GENOMIC DNA]</scope>
    <source>
        <strain evidence="12">NLAE-zl-G277</strain>
    </source>
</reference>
<evidence type="ECO:0000256" key="2">
    <source>
        <dbReference type="ARBA" id="ARBA00022448"/>
    </source>
</evidence>
<dbReference type="AlphaFoldDB" id="A0A1I0DH79"/>
<keyword evidence="8" id="KW-0406">Ion transport</keyword>
<dbReference type="InterPro" id="IPR003593">
    <property type="entry name" value="AAA+_ATPase"/>
</dbReference>
<keyword evidence="3" id="KW-1003">Cell membrane</keyword>
<accession>A0A1I0DH79</accession>
<keyword evidence="9" id="KW-0472">Membrane</keyword>
<evidence type="ECO:0000313" key="11">
    <source>
        <dbReference type="EMBL" id="SET31391.1"/>
    </source>
</evidence>
<evidence type="ECO:0000256" key="7">
    <source>
        <dbReference type="ARBA" id="ARBA00023004"/>
    </source>
</evidence>
<dbReference type="Gene3D" id="3.40.50.300">
    <property type="entry name" value="P-loop containing nucleotide triphosphate hydrolases"/>
    <property type="match status" value="2"/>
</dbReference>
<dbReference type="PANTHER" id="PTHR42771:SF2">
    <property type="entry name" value="IRON(3+)-HYDROXAMATE IMPORT ATP-BINDING PROTEIN FHUC"/>
    <property type="match status" value="1"/>
</dbReference>
<dbReference type="PROSITE" id="PS50893">
    <property type="entry name" value="ABC_TRANSPORTER_2"/>
    <property type="match status" value="1"/>
</dbReference>
<evidence type="ECO:0000256" key="5">
    <source>
        <dbReference type="ARBA" id="ARBA00022741"/>
    </source>
</evidence>
<dbReference type="GeneID" id="93276215"/>
<evidence type="ECO:0000256" key="8">
    <source>
        <dbReference type="ARBA" id="ARBA00023065"/>
    </source>
</evidence>
<organism evidence="11 12">
    <name type="scientific">Enterocloster lavalensis</name>
    <dbReference type="NCBI Taxonomy" id="460384"/>
    <lineage>
        <taxon>Bacteria</taxon>
        <taxon>Bacillati</taxon>
        <taxon>Bacillota</taxon>
        <taxon>Clostridia</taxon>
        <taxon>Lachnospirales</taxon>
        <taxon>Lachnospiraceae</taxon>
        <taxon>Enterocloster</taxon>
    </lineage>
</organism>
<dbReference type="EMBL" id="FOIM01000004">
    <property type="protein sequence ID" value="SET31391.1"/>
    <property type="molecule type" value="Genomic_DNA"/>
</dbReference>
<keyword evidence="7" id="KW-0408">Iron</keyword>
<dbReference type="Proteomes" id="UP000198508">
    <property type="component" value="Unassembled WGS sequence"/>
</dbReference>
<keyword evidence="2" id="KW-0813">Transport</keyword>
<protein>
    <submittedName>
        <fullName evidence="11">Predicted ATPase</fullName>
    </submittedName>
</protein>
<dbReference type="Pfam" id="PF13476">
    <property type="entry name" value="AAA_23"/>
    <property type="match status" value="1"/>
</dbReference>
<comment type="subcellular location">
    <subcellularLocation>
        <location evidence="1">Cell membrane</location>
        <topology evidence="1">Peripheral membrane protein</topology>
    </subcellularLocation>
</comment>
<evidence type="ECO:0000259" key="10">
    <source>
        <dbReference type="PROSITE" id="PS50893"/>
    </source>
</evidence>
<dbReference type="Pfam" id="PF13304">
    <property type="entry name" value="AAA_21"/>
    <property type="match status" value="1"/>
</dbReference>
<dbReference type="PANTHER" id="PTHR42771">
    <property type="entry name" value="IRON(3+)-HYDROXAMATE IMPORT ATP-BINDING PROTEIN FHUC"/>
    <property type="match status" value="1"/>
</dbReference>
<evidence type="ECO:0000256" key="3">
    <source>
        <dbReference type="ARBA" id="ARBA00022475"/>
    </source>
</evidence>
<dbReference type="RefSeq" id="WP_092361453.1">
    <property type="nucleotide sequence ID" value="NZ_CABJCG010000015.1"/>
</dbReference>
<proteinExistence type="predicted"/>
<dbReference type="GO" id="GO:0016887">
    <property type="term" value="F:ATP hydrolysis activity"/>
    <property type="evidence" value="ECO:0007669"/>
    <property type="project" value="InterPro"/>
</dbReference>
<dbReference type="InterPro" id="IPR003439">
    <property type="entry name" value="ABC_transporter-like_ATP-bd"/>
</dbReference>
<sequence>MDSCFSTNYITGLEVLRDQLPADSYTLAIPALRSLENLDFPCPVTFFTGENGSGKSTLLEAVAVAYGFNPEGGTRNFQFSTRDTHSDFSSALRLRKGVKKPQDGFFLRAESFYNVASKVDDYAAESIGRINYLDYYGGRSLHCQSHGESFLALMQNRFHGNSIFILDEPEAALSPQRQLTALLMIGRLAKEGSQFIIATHSPILLGLPGAQILCFDDGDLHPITYEETEVYQVMEMFINSRKVLLEKLFSD</sequence>
<dbReference type="GO" id="GO:0005524">
    <property type="term" value="F:ATP binding"/>
    <property type="evidence" value="ECO:0007669"/>
    <property type="project" value="UniProtKB-KW"/>
</dbReference>
<evidence type="ECO:0000256" key="4">
    <source>
        <dbReference type="ARBA" id="ARBA00022496"/>
    </source>
</evidence>
<evidence type="ECO:0000256" key="9">
    <source>
        <dbReference type="ARBA" id="ARBA00023136"/>
    </source>
</evidence>
<name>A0A1I0DH79_9FIRM</name>
<gene>
    <name evidence="11" type="ORF">SAMN05216313_104179</name>
</gene>
<keyword evidence="5" id="KW-0547">Nucleotide-binding</keyword>
<dbReference type="GO" id="GO:0005886">
    <property type="term" value="C:plasma membrane"/>
    <property type="evidence" value="ECO:0007669"/>
    <property type="project" value="UniProtKB-SubCell"/>
</dbReference>
<dbReference type="InterPro" id="IPR027417">
    <property type="entry name" value="P-loop_NTPase"/>
</dbReference>
<dbReference type="GO" id="GO:0006826">
    <property type="term" value="P:iron ion transport"/>
    <property type="evidence" value="ECO:0007669"/>
    <property type="project" value="UniProtKB-KW"/>
</dbReference>
<dbReference type="InterPro" id="IPR003959">
    <property type="entry name" value="ATPase_AAA_core"/>
</dbReference>
<feature type="domain" description="ABC transporter" evidence="10">
    <location>
        <begin position="16"/>
        <end position="242"/>
    </location>
</feature>
<keyword evidence="12" id="KW-1185">Reference proteome</keyword>